<dbReference type="Proteomes" id="UP000215563">
    <property type="component" value="Unassembled WGS sequence"/>
</dbReference>
<dbReference type="EMBL" id="NMQU01000111">
    <property type="protein sequence ID" value="OXM44866.1"/>
    <property type="molecule type" value="Genomic_DNA"/>
</dbReference>
<evidence type="ECO:0000313" key="3">
    <source>
        <dbReference type="Proteomes" id="UP000215563"/>
    </source>
</evidence>
<reference evidence="2 3" key="1">
    <citation type="submission" date="2017-07" db="EMBL/GenBank/DDBJ databases">
        <title>Amycolatopsis alba DSM 44262 Genome sequencing and assembly.</title>
        <authorList>
            <person name="Kaur N."/>
            <person name="Mayilraj S."/>
        </authorList>
    </citation>
    <scope>NUCLEOTIDE SEQUENCE [LARGE SCALE GENOMIC DNA]</scope>
    <source>
        <strain evidence="2 3">DSM 44262</strain>
    </source>
</reference>
<keyword evidence="1" id="KW-0732">Signal</keyword>
<feature type="chain" id="PRO_5039465397" description="Lipoprotein" evidence="1">
    <location>
        <begin position="20"/>
        <end position="221"/>
    </location>
</feature>
<proteinExistence type="predicted"/>
<keyword evidence="3" id="KW-1185">Reference proteome</keyword>
<accession>A0A229RDX5</accession>
<dbReference type="RefSeq" id="WP_020636862.1">
    <property type="nucleotide sequence ID" value="NZ_KB913032.1"/>
</dbReference>
<comment type="caution">
    <text evidence="2">The sequence shown here is derived from an EMBL/GenBank/DDBJ whole genome shotgun (WGS) entry which is preliminary data.</text>
</comment>
<sequence>MSQRVLPALFVSLTVLVGACSGGGGDNATSEAPATSEPGPKYTRFADFPGKALSTVEPGAPVGIQVKPVDVVWTPELAGKSAKPGEHYLAVYLAVTGELPDRGVKGARLDFLEAKVKIGPGTCNEDKNESPELCYLKASPATGLEKEVADSTWRSRTWLAGSITRTDIEAGDTVIGVVGFHIADDATIEGDMELCGPAKGEFYDDRKFPCVTIPKPEGTRN</sequence>
<name>A0A229RDX5_AMYAL</name>
<evidence type="ECO:0000256" key="1">
    <source>
        <dbReference type="SAM" id="SignalP"/>
    </source>
</evidence>
<dbReference type="OrthoDB" id="4317673at2"/>
<organism evidence="2 3">
    <name type="scientific">Amycolatopsis alba DSM 44262</name>
    <dbReference type="NCBI Taxonomy" id="1125972"/>
    <lineage>
        <taxon>Bacteria</taxon>
        <taxon>Bacillati</taxon>
        <taxon>Actinomycetota</taxon>
        <taxon>Actinomycetes</taxon>
        <taxon>Pseudonocardiales</taxon>
        <taxon>Pseudonocardiaceae</taxon>
        <taxon>Amycolatopsis</taxon>
    </lineage>
</organism>
<evidence type="ECO:0008006" key="4">
    <source>
        <dbReference type="Google" id="ProtNLM"/>
    </source>
</evidence>
<evidence type="ECO:0000313" key="2">
    <source>
        <dbReference type="EMBL" id="OXM44866.1"/>
    </source>
</evidence>
<feature type="signal peptide" evidence="1">
    <location>
        <begin position="1"/>
        <end position="19"/>
    </location>
</feature>
<dbReference type="PROSITE" id="PS51257">
    <property type="entry name" value="PROKAR_LIPOPROTEIN"/>
    <property type="match status" value="1"/>
</dbReference>
<dbReference type="AlphaFoldDB" id="A0A229RDX5"/>
<gene>
    <name evidence="2" type="ORF">CFP75_33130</name>
</gene>
<protein>
    <recommendedName>
        <fullName evidence="4">Lipoprotein</fullName>
    </recommendedName>
</protein>